<sequence>MNYRVNAVEAQVFFDNGSVVWELESETKYDAIHEVIYRSPIFRNLPGFDLDQFYQVVHHRESLQSTGFGHGVAVAHGRTPMVADSVVALGVSRQGIDYQAMDNRPVHLLFVVATHPDQQLNYLKVLSSLITLVRQESFRREIFACLCQEEIEEKLCHGMARILMKTGRRESFTL</sequence>
<dbReference type="HOGENOM" id="CLU_072531_5_0_12"/>
<gene>
    <name evidence="2" type="ordered locus">Spiaf_0087</name>
</gene>
<dbReference type="Gene3D" id="3.40.930.10">
    <property type="entry name" value="Mannitol-specific EII, Chain A"/>
    <property type="match status" value="1"/>
</dbReference>
<dbReference type="SUPFAM" id="SSF55804">
    <property type="entry name" value="Phoshotransferase/anion transport protein"/>
    <property type="match status" value="1"/>
</dbReference>
<dbReference type="PROSITE" id="PS51094">
    <property type="entry name" value="PTS_EIIA_TYPE_2"/>
    <property type="match status" value="1"/>
</dbReference>
<dbReference type="PANTHER" id="PTHR47738:SF2">
    <property type="entry name" value="PTS SYSTEM FRUCTOSE-LIKE EIIA COMPONENT"/>
    <property type="match status" value="1"/>
</dbReference>
<dbReference type="CDD" id="cd00211">
    <property type="entry name" value="PTS_IIA_fru"/>
    <property type="match status" value="1"/>
</dbReference>
<dbReference type="Proteomes" id="UP000007383">
    <property type="component" value="Chromosome"/>
</dbReference>
<name>H9UFA3_SPIAZ</name>
<dbReference type="GO" id="GO:0016740">
    <property type="term" value="F:transferase activity"/>
    <property type="evidence" value="ECO:0007669"/>
    <property type="project" value="UniProtKB-KW"/>
</dbReference>
<reference evidence="3" key="1">
    <citation type="journal article" date="2013" name="Stand. Genomic Sci.">
        <title>Complete genome sequence of the halophilic bacterium Spirochaeta africana type strain (Z-7692(T)) from the alkaline Lake Magadi in the East African Rift.</title>
        <authorList>
            <person name="Liolos K."/>
            <person name="Abt B."/>
            <person name="Scheuner C."/>
            <person name="Teshima H."/>
            <person name="Held B."/>
            <person name="Lapidus A."/>
            <person name="Nolan M."/>
            <person name="Lucas S."/>
            <person name="Deshpande S."/>
            <person name="Cheng J.F."/>
            <person name="Tapia R."/>
            <person name="Goodwin L.A."/>
            <person name="Pitluck S."/>
            <person name="Pagani I."/>
            <person name="Ivanova N."/>
            <person name="Mavromatis K."/>
            <person name="Mikhailova N."/>
            <person name="Huntemann M."/>
            <person name="Pati A."/>
            <person name="Chen A."/>
            <person name="Palaniappan K."/>
            <person name="Land M."/>
            <person name="Rohde M."/>
            <person name="Tindall B.J."/>
            <person name="Detter J.C."/>
            <person name="Goker M."/>
            <person name="Bristow J."/>
            <person name="Eisen J.A."/>
            <person name="Markowitz V."/>
            <person name="Hugenholtz P."/>
            <person name="Woyke T."/>
            <person name="Klenk H.P."/>
            <person name="Kyrpides N.C."/>
        </authorList>
    </citation>
    <scope>NUCLEOTIDE SEQUENCE</scope>
    <source>
        <strain evidence="3">ATCC 700263 / DSM 8902 / Z-7692</strain>
    </source>
</reference>
<evidence type="ECO:0000313" key="3">
    <source>
        <dbReference type="Proteomes" id="UP000007383"/>
    </source>
</evidence>
<dbReference type="InterPro" id="IPR002178">
    <property type="entry name" value="PTS_EIIA_type-2_dom"/>
</dbReference>
<protein>
    <submittedName>
        <fullName evidence="2">Phosphotransferase system mannitol/fructose-specifc IIA component (Ntr-type)</fullName>
    </submittedName>
</protein>
<keyword evidence="3" id="KW-1185">Reference proteome</keyword>
<dbReference type="STRING" id="889378.Spiaf_0087"/>
<accession>H9UFA3</accession>
<dbReference type="EMBL" id="CP003282">
    <property type="protein sequence ID" value="AFG36196.1"/>
    <property type="molecule type" value="Genomic_DNA"/>
</dbReference>
<dbReference type="InterPro" id="IPR016152">
    <property type="entry name" value="PTrfase/Anion_transptr"/>
</dbReference>
<dbReference type="KEGG" id="sfc:Spiaf_0087"/>
<evidence type="ECO:0000259" key="1">
    <source>
        <dbReference type="PROSITE" id="PS51094"/>
    </source>
</evidence>
<dbReference type="RefSeq" id="WP_014454194.1">
    <property type="nucleotide sequence ID" value="NC_017098.1"/>
</dbReference>
<proteinExistence type="predicted"/>
<evidence type="ECO:0000313" key="2">
    <source>
        <dbReference type="EMBL" id="AFG36196.1"/>
    </source>
</evidence>
<dbReference type="eggNOG" id="COG1762">
    <property type="taxonomic scope" value="Bacteria"/>
</dbReference>
<dbReference type="PATRIC" id="fig|889378.3.peg.91"/>
<organism evidence="2 3">
    <name type="scientific">Spirochaeta africana (strain ATCC 700263 / DSM 8902 / Z-7692)</name>
    <dbReference type="NCBI Taxonomy" id="889378"/>
    <lineage>
        <taxon>Bacteria</taxon>
        <taxon>Pseudomonadati</taxon>
        <taxon>Spirochaetota</taxon>
        <taxon>Spirochaetia</taxon>
        <taxon>Spirochaetales</taxon>
        <taxon>Spirochaetaceae</taxon>
        <taxon>Spirochaeta</taxon>
    </lineage>
</organism>
<feature type="domain" description="PTS EIIA type-2" evidence="1">
    <location>
        <begin position="12"/>
        <end position="158"/>
    </location>
</feature>
<dbReference type="InterPro" id="IPR051541">
    <property type="entry name" value="PTS_SugarTrans_NitroReg"/>
</dbReference>
<keyword evidence="2" id="KW-0808">Transferase</keyword>
<dbReference type="OrthoDB" id="95460at2"/>
<dbReference type="Pfam" id="PF00359">
    <property type="entry name" value="PTS_EIIA_2"/>
    <property type="match status" value="1"/>
</dbReference>
<dbReference type="PANTHER" id="PTHR47738">
    <property type="entry name" value="PTS SYSTEM FRUCTOSE-LIKE EIIA COMPONENT-RELATED"/>
    <property type="match status" value="1"/>
</dbReference>
<dbReference type="AlphaFoldDB" id="H9UFA3"/>